<name>A0A9P0F0I3_BEMTA</name>
<keyword evidence="3" id="KW-0158">Chromosome</keyword>
<evidence type="ECO:0000313" key="11">
    <source>
        <dbReference type="EMBL" id="CAH0384558.1"/>
    </source>
</evidence>
<keyword evidence="7" id="KW-0131">Cell cycle</keyword>
<reference evidence="11" key="1">
    <citation type="submission" date="2021-12" db="EMBL/GenBank/DDBJ databases">
        <authorList>
            <person name="King R."/>
        </authorList>
    </citation>
    <scope>NUCLEOTIDE SEQUENCE</scope>
</reference>
<evidence type="ECO:0000256" key="8">
    <source>
        <dbReference type="ARBA" id="ARBA00023328"/>
    </source>
</evidence>
<comment type="similarity">
    <text evidence="2">Belongs to the NUF2 family.</text>
</comment>
<dbReference type="Gene3D" id="1.10.287.1490">
    <property type="match status" value="1"/>
</dbReference>
<evidence type="ECO:0000256" key="6">
    <source>
        <dbReference type="ARBA" id="ARBA00023054"/>
    </source>
</evidence>
<evidence type="ECO:0000256" key="2">
    <source>
        <dbReference type="ARBA" id="ARBA00005498"/>
    </source>
</evidence>
<evidence type="ECO:0000256" key="7">
    <source>
        <dbReference type="ARBA" id="ARBA00023306"/>
    </source>
</evidence>
<evidence type="ECO:0000259" key="10">
    <source>
        <dbReference type="Pfam" id="PF03800"/>
    </source>
</evidence>
<dbReference type="KEGG" id="btab:109032476"/>
<dbReference type="InterPro" id="IPR005549">
    <property type="entry name" value="Kinetochore_Nuf2_N"/>
</dbReference>
<dbReference type="GO" id="GO:0051301">
    <property type="term" value="P:cell division"/>
    <property type="evidence" value="ECO:0007669"/>
    <property type="project" value="UniProtKB-KW"/>
</dbReference>
<dbReference type="AlphaFoldDB" id="A0A9P0F0I3"/>
<accession>A0A9P0F0I3</accession>
<keyword evidence="8" id="KW-0137">Centromere</keyword>
<feature type="coiled-coil region" evidence="9">
    <location>
        <begin position="145"/>
        <end position="389"/>
    </location>
</feature>
<dbReference type="Pfam" id="PF03800">
    <property type="entry name" value="Nuf2"/>
    <property type="match status" value="1"/>
</dbReference>
<dbReference type="InterPro" id="IPR038275">
    <property type="entry name" value="Nuf2_N_sf"/>
</dbReference>
<dbReference type="Gene3D" id="1.10.418.60">
    <property type="entry name" value="Ncd80 complex, Nuf2 subunit"/>
    <property type="match status" value="1"/>
</dbReference>
<evidence type="ECO:0000256" key="4">
    <source>
        <dbReference type="ARBA" id="ARBA00022618"/>
    </source>
</evidence>
<evidence type="ECO:0000256" key="5">
    <source>
        <dbReference type="ARBA" id="ARBA00022776"/>
    </source>
</evidence>
<feature type="domain" description="Kinetochore protein Nuf2 N-terminal" evidence="10">
    <location>
        <begin position="4"/>
        <end position="138"/>
    </location>
</feature>
<organism evidence="11 12">
    <name type="scientific">Bemisia tabaci</name>
    <name type="common">Sweetpotato whitefly</name>
    <name type="synonym">Aleurodes tabaci</name>
    <dbReference type="NCBI Taxonomy" id="7038"/>
    <lineage>
        <taxon>Eukaryota</taxon>
        <taxon>Metazoa</taxon>
        <taxon>Ecdysozoa</taxon>
        <taxon>Arthropoda</taxon>
        <taxon>Hexapoda</taxon>
        <taxon>Insecta</taxon>
        <taxon>Pterygota</taxon>
        <taxon>Neoptera</taxon>
        <taxon>Paraneoptera</taxon>
        <taxon>Hemiptera</taxon>
        <taxon>Sternorrhyncha</taxon>
        <taxon>Aleyrodoidea</taxon>
        <taxon>Aleyrodidae</taxon>
        <taxon>Aleyrodinae</taxon>
        <taxon>Bemisia</taxon>
    </lineage>
</organism>
<sequence length="444" mass="52047">MTAMDEKTLLATIQDFFPELRIMPQDLKNPNPEFVIKFYNRVLMEMEVDLTNLQAAQPNQMEKISNLEMYQDIIPSLNLSKGIQYIFSQIGLGRLKFGLSDLLAPTPKRNMMLMSNLMNFVLFCDTRAAEFDPKFKEYTSFKVKFQELVKQRDELKRKINQQATERVHRNQVKEELLAQKDALETALQEMTAEYEESKAHQKQIKMQLKTEEQGLEKATYQVKNLEQELVSLREQIVSSPEEFQDQYDKLREQRNEAKEKVDNLLCQIEPKKETYEKLSSQMESQEIRLAILNEIVSLNQTLQGLKSEIGILTKEKSSAEEGAESAHEKLKSYQERLDQKQENLAKLQAQWNQQRCILNVNHETLQKELEDVEEKFEKTAAEEKDLRQEINYAVDGIKELEIKFNDCVATQTLLRSLWKETQDNVIENYQCRLTDLEKLVRKLT</sequence>
<evidence type="ECO:0000256" key="9">
    <source>
        <dbReference type="SAM" id="Coils"/>
    </source>
</evidence>
<protein>
    <recommendedName>
        <fullName evidence="10">Kinetochore protein Nuf2 N-terminal domain-containing protein</fullName>
    </recommendedName>
</protein>
<proteinExistence type="inferred from homology"/>
<comment type="subcellular location">
    <subcellularLocation>
        <location evidence="1">Chromosome</location>
        <location evidence="1">Centromere</location>
    </subcellularLocation>
</comment>
<evidence type="ECO:0000256" key="1">
    <source>
        <dbReference type="ARBA" id="ARBA00004584"/>
    </source>
</evidence>
<evidence type="ECO:0000313" key="12">
    <source>
        <dbReference type="Proteomes" id="UP001152759"/>
    </source>
</evidence>
<keyword evidence="4" id="KW-0132">Cell division</keyword>
<evidence type="ECO:0000256" key="3">
    <source>
        <dbReference type="ARBA" id="ARBA00022454"/>
    </source>
</evidence>
<keyword evidence="12" id="KW-1185">Reference proteome</keyword>
<keyword evidence="5" id="KW-0498">Mitosis</keyword>
<keyword evidence="6 9" id="KW-0175">Coiled coil</keyword>
<gene>
    <name evidence="11" type="ORF">BEMITA_LOCUS3869</name>
</gene>
<dbReference type="EMBL" id="OU963863">
    <property type="protein sequence ID" value="CAH0384558.1"/>
    <property type="molecule type" value="Genomic_DNA"/>
</dbReference>
<dbReference type="Proteomes" id="UP001152759">
    <property type="component" value="Chromosome 2"/>
</dbReference>
<dbReference type="GO" id="GO:0031262">
    <property type="term" value="C:Ndc80 complex"/>
    <property type="evidence" value="ECO:0007669"/>
    <property type="project" value="InterPro"/>
</dbReference>